<comment type="catalytic activity">
    <reaction evidence="1">
        <text>ATP + protein L-histidine = ADP + protein N-phospho-L-histidine.</text>
        <dbReference type="EC" id="2.7.13.3"/>
    </reaction>
</comment>
<feature type="compositionally biased region" description="Basic and acidic residues" evidence="10">
    <location>
        <begin position="1348"/>
        <end position="1358"/>
    </location>
</feature>
<dbReference type="InterPro" id="IPR013783">
    <property type="entry name" value="Ig-like_fold"/>
</dbReference>
<feature type="domain" description="HTH araC/xylS-type" evidence="11">
    <location>
        <begin position="1244"/>
        <end position="1343"/>
    </location>
</feature>
<dbReference type="InterPro" id="IPR011006">
    <property type="entry name" value="CheY-like_superfamily"/>
</dbReference>
<dbReference type="SUPFAM" id="SSF63829">
    <property type="entry name" value="Calcium-dependent phosphotriesterase"/>
    <property type="match status" value="3"/>
</dbReference>
<keyword evidence="5 14" id="KW-0418">Kinase</keyword>
<dbReference type="InterPro" id="IPR018062">
    <property type="entry name" value="HTH_AraC-typ_CS"/>
</dbReference>
<reference evidence="14 15" key="1">
    <citation type="submission" date="2016-09" db="EMBL/GenBank/DDBJ databases">
        <authorList>
            <person name="Capua I."/>
            <person name="De Benedictis P."/>
            <person name="Joannis T."/>
            <person name="Lombin L.H."/>
            <person name="Cattoli G."/>
        </authorList>
    </citation>
    <scope>NUCLEOTIDE SEQUENCE [LARGE SCALE GENOMIC DNA]</scope>
    <source>
        <strain evidence="14 15">UB20</strain>
    </source>
</reference>
<dbReference type="Gene3D" id="2.130.10.10">
    <property type="entry name" value="YVTN repeat-like/Quinoprotein amine dehydrogenase"/>
    <property type="match status" value="2"/>
</dbReference>
<feature type="domain" description="Histidine kinase" evidence="12">
    <location>
        <begin position="834"/>
        <end position="1055"/>
    </location>
</feature>
<dbReference type="PROSITE" id="PS50109">
    <property type="entry name" value="HIS_KIN"/>
    <property type="match status" value="1"/>
</dbReference>
<dbReference type="Pfam" id="PF02518">
    <property type="entry name" value="HATPase_c"/>
    <property type="match status" value="1"/>
</dbReference>
<accession>A0A1D3UKD6</accession>
<feature type="region of interest" description="Disordered" evidence="10">
    <location>
        <begin position="1336"/>
        <end position="1358"/>
    </location>
</feature>
<dbReference type="Proteomes" id="UP000182057">
    <property type="component" value="Unassembled WGS sequence"/>
</dbReference>
<evidence type="ECO:0000256" key="2">
    <source>
        <dbReference type="ARBA" id="ARBA00012438"/>
    </source>
</evidence>
<dbReference type="Pfam" id="PF00072">
    <property type="entry name" value="Response_reg"/>
    <property type="match status" value="1"/>
</dbReference>
<dbReference type="PROSITE" id="PS01124">
    <property type="entry name" value="HTH_ARAC_FAMILY_2"/>
    <property type="match status" value="1"/>
</dbReference>
<dbReference type="SUPFAM" id="SSF46689">
    <property type="entry name" value="Homeodomain-like"/>
    <property type="match status" value="1"/>
</dbReference>
<dbReference type="PANTHER" id="PTHR43547:SF2">
    <property type="entry name" value="HYBRID SIGNAL TRANSDUCTION HISTIDINE KINASE C"/>
    <property type="match status" value="1"/>
</dbReference>
<dbReference type="PRINTS" id="PR00344">
    <property type="entry name" value="BCTRLSENSOR"/>
</dbReference>
<dbReference type="GO" id="GO:0000155">
    <property type="term" value="F:phosphorelay sensor kinase activity"/>
    <property type="evidence" value="ECO:0007669"/>
    <property type="project" value="InterPro"/>
</dbReference>
<keyword evidence="6" id="KW-0805">Transcription regulation</keyword>
<gene>
    <name evidence="14" type="primary">todS_1</name>
    <name evidence="14" type="ORF">TFUB20_01092</name>
</gene>
<dbReference type="InterPro" id="IPR036890">
    <property type="entry name" value="HATPase_C_sf"/>
</dbReference>
<feature type="domain" description="Response regulatory" evidence="13">
    <location>
        <begin position="1097"/>
        <end position="1212"/>
    </location>
</feature>
<dbReference type="Pfam" id="PF00512">
    <property type="entry name" value="HisKA"/>
    <property type="match status" value="1"/>
</dbReference>
<proteinExistence type="predicted"/>
<dbReference type="SMART" id="SM00387">
    <property type="entry name" value="HATPase_c"/>
    <property type="match status" value="1"/>
</dbReference>
<keyword evidence="7" id="KW-0238">DNA-binding</keyword>
<evidence type="ECO:0000259" key="11">
    <source>
        <dbReference type="PROSITE" id="PS01124"/>
    </source>
</evidence>
<dbReference type="RefSeq" id="WP_074449698.1">
    <property type="nucleotide sequence ID" value="NZ_FMMM01000040.1"/>
</dbReference>
<evidence type="ECO:0000259" key="12">
    <source>
        <dbReference type="PROSITE" id="PS50109"/>
    </source>
</evidence>
<dbReference type="FunFam" id="3.30.565.10:FF:000006">
    <property type="entry name" value="Sensor histidine kinase WalK"/>
    <property type="match status" value="1"/>
</dbReference>
<dbReference type="PANTHER" id="PTHR43547">
    <property type="entry name" value="TWO-COMPONENT HISTIDINE KINASE"/>
    <property type="match status" value="1"/>
</dbReference>
<evidence type="ECO:0000313" key="14">
    <source>
        <dbReference type="EMBL" id="SCQ20607.1"/>
    </source>
</evidence>
<dbReference type="InterPro" id="IPR001789">
    <property type="entry name" value="Sig_transdc_resp-reg_receiver"/>
</dbReference>
<dbReference type="PROSITE" id="PS50110">
    <property type="entry name" value="RESPONSE_REGULATORY"/>
    <property type="match status" value="1"/>
</dbReference>
<name>A0A1D3UKD6_TANFO</name>
<dbReference type="Gene3D" id="3.40.50.2300">
    <property type="match status" value="1"/>
</dbReference>
<dbReference type="InterPro" id="IPR018060">
    <property type="entry name" value="HTH_AraC"/>
</dbReference>
<dbReference type="InterPro" id="IPR003661">
    <property type="entry name" value="HisK_dim/P_dom"/>
</dbReference>
<evidence type="ECO:0000256" key="4">
    <source>
        <dbReference type="ARBA" id="ARBA00022679"/>
    </source>
</evidence>
<dbReference type="SMART" id="SM00448">
    <property type="entry name" value="REC"/>
    <property type="match status" value="1"/>
</dbReference>
<dbReference type="Pfam" id="PF07495">
    <property type="entry name" value="Y_Y_Y"/>
    <property type="match status" value="1"/>
</dbReference>
<evidence type="ECO:0000256" key="9">
    <source>
        <dbReference type="PROSITE-ProRule" id="PRU00169"/>
    </source>
</evidence>
<dbReference type="InterPro" id="IPR036097">
    <property type="entry name" value="HisK_dim/P_sf"/>
</dbReference>
<dbReference type="InterPro" id="IPR004358">
    <property type="entry name" value="Sig_transdc_His_kin-like_C"/>
</dbReference>
<dbReference type="SUPFAM" id="SSF55874">
    <property type="entry name" value="ATPase domain of HSP90 chaperone/DNA topoisomerase II/histidine kinase"/>
    <property type="match status" value="1"/>
</dbReference>
<evidence type="ECO:0000256" key="1">
    <source>
        <dbReference type="ARBA" id="ARBA00000085"/>
    </source>
</evidence>
<dbReference type="EC" id="2.7.13.3" evidence="2"/>
<dbReference type="SUPFAM" id="SSF47384">
    <property type="entry name" value="Homodimeric domain of signal transducing histidine kinase"/>
    <property type="match status" value="1"/>
</dbReference>
<dbReference type="CDD" id="cd00082">
    <property type="entry name" value="HisKA"/>
    <property type="match status" value="1"/>
</dbReference>
<keyword evidence="4 14" id="KW-0808">Transferase</keyword>
<dbReference type="InterPro" id="IPR003594">
    <property type="entry name" value="HATPase_dom"/>
</dbReference>
<dbReference type="Gene3D" id="1.10.287.130">
    <property type="match status" value="1"/>
</dbReference>
<evidence type="ECO:0000256" key="5">
    <source>
        <dbReference type="ARBA" id="ARBA00022777"/>
    </source>
</evidence>
<evidence type="ECO:0000256" key="3">
    <source>
        <dbReference type="ARBA" id="ARBA00022553"/>
    </source>
</evidence>
<dbReference type="SMART" id="SM00388">
    <property type="entry name" value="HisKA"/>
    <property type="match status" value="1"/>
</dbReference>
<evidence type="ECO:0000256" key="7">
    <source>
        <dbReference type="ARBA" id="ARBA00023125"/>
    </source>
</evidence>
<evidence type="ECO:0000313" key="15">
    <source>
        <dbReference type="Proteomes" id="UP000182057"/>
    </source>
</evidence>
<dbReference type="InterPro" id="IPR011110">
    <property type="entry name" value="Reg_prop"/>
</dbReference>
<keyword evidence="8" id="KW-0804">Transcription</keyword>
<dbReference type="Gene3D" id="2.60.40.10">
    <property type="entry name" value="Immunoglobulins"/>
    <property type="match status" value="1"/>
</dbReference>
<dbReference type="Pfam" id="PF07494">
    <property type="entry name" value="Reg_prop"/>
    <property type="match status" value="3"/>
</dbReference>
<dbReference type="GO" id="GO:0043565">
    <property type="term" value="F:sequence-specific DNA binding"/>
    <property type="evidence" value="ECO:0007669"/>
    <property type="project" value="InterPro"/>
</dbReference>
<dbReference type="EMBL" id="FMMM01000040">
    <property type="protein sequence ID" value="SCQ20607.1"/>
    <property type="molecule type" value="Genomic_DNA"/>
</dbReference>
<feature type="modified residue" description="4-aspartylphosphate" evidence="9">
    <location>
        <position position="1145"/>
    </location>
</feature>
<protein>
    <recommendedName>
        <fullName evidence="2">histidine kinase</fullName>
        <ecNumber evidence="2">2.7.13.3</ecNumber>
    </recommendedName>
</protein>
<sequence length="1358" mass="152718">MRYSFHSIPSTLLCCVWLLFSAGLLTAQRNIPVQLLGPEKGLSQRSVLTIHQDSLGFIWVGTRDGLNEYDGNRVKIYRHVLGDTCSIAGNHINDIENGEGGNLWIAHDNGVSLFDRKKGVFRNYRMGGSPDHEIRSLSVIDGRVWASGWSGIYLYDKSSDLFSKPRNLTEDARVFDTSVSKIVASPRKNEYWIATATRAFFRYDISGNRTVRYSSVSGTPVLLNENERIEDILFHPNGRVYLAAYRSGIYECTLTGEPLRHWSSSEKASGYSPFDNVRSLALASDGNIWIGSFQGVGLLDPNTGTVTGINLLNGFDKVENASIRSLLFDKNGSLWIGTYHDGLYLYDNYLSRFQTHPIPADGTQIVSAFADKNGSLLVGTENGCLLEYGDAGVSPKRTKLKDTRGNSIVIKSLYYDEESDVLWIGTLRNGLYQMKNGRIVSAGLETLGVINGIEKASGHDLWLLSDRGGGLNRYNPVSGQTESFPIREKLHPVIGRSKCMHLLPIDSVNYLLATIGSGLIAFENRSGGKVEKVLPDIRQVNHTLLLNDTFYVSTKGNGLLLLDRELRVIRHFTEKEGLQNNTVFGTISFDNRVWANCINGISQLTADGGCINYHLRNGFPLSEINEGACLRTSQPASPFVIGGKDAWVSFHPKNVYKNLYKPSVYLSAVKINNTPIAELSGFGGINMFDPGEMRLKYDQTTVTFEFTGLNYLMPENNSYKFKLDGFDDGWRYTGPDGRAEYGKIPAGKYTLTVHAGNNDGVWSDPLTVPIIVSPPWWLSGEAIALYIILCLAAVWAVVANMLRRAELKHRIRLKELERQQIEQIHNMKVKYFTDISHEIRTPLMLILNPVEELLETSSLSPDDRGKVSTIQYYGRRLLQLVNQLLDINRIELEKEHLDETPLMLKNFLENVNAAFQSVAVKNGVVWKTDLSVTTDKPLWIDKDKIEKVLLNLLSNAFKYTPRGGCVSLRVQISPEDQEHCGLLIEVSDTGSGILPEELPHIFDRFFKGKKAHSAGSGIGLSLVKRIVEDLMKGEIDVRSAPGEGSTFTVRLRGFRLSEDLPCSTSESFVLPVEVLSELEKEEDVVISADTSNRKRYNVLLVEDNITLLNTLSRKLNRSFNVFNGVSAEEALEILKETDIDVVVSDIMLPGRTGKELCTEIKSNILTSHIAVILLTAVQQQEIKMESLEQGADGYLTKPFPYKELHLRIHNILRRQEHLHELYKRDALPEKEKNRLNPYDQELMRRIDEQIEKNLSNEMYSIENLSEDVGLSRVHLYRKMKKLLGVSPSVYMRDYKLKKAAAILSVEDIRINELAYRVGFQDANYFLKCFKEKFGISPKRYSSPSASFSEKKEKKKWEG</sequence>
<evidence type="ECO:0000256" key="10">
    <source>
        <dbReference type="SAM" id="MobiDB-lite"/>
    </source>
</evidence>
<keyword evidence="3 9" id="KW-0597">Phosphoprotein</keyword>
<dbReference type="CDD" id="cd17574">
    <property type="entry name" value="REC_OmpR"/>
    <property type="match status" value="1"/>
</dbReference>
<dbReference type="InterPro" id="IPR011123">
    <property type="entry name" value="Y_Y_Y"/>
</dbReference>
<dbReference type="Gene3D" id="1.10.10.60">
    <property type="entry name" value="Homeodomain-like"/>
    <property type="match status" value="2"/>
</dbReference>
<dbReference type="Gene3D" id="3.30.565.10">
    <property type="entry name" value="Histidine kinase-like ATPase, C-terminal domain"/>
    <property type="match status" value="1"/>
</dbReference>
<evidence type="ECO:0000256" key="6">
    <source>
        <dbReference type="ARBA" id="ARBA00023015"/>
    </source>
</evidence>
<dbReference type="InterPro" id="IPR015943">
    <property type="entry name" value="WD40/YVTN_repeat-like_dom_sf"/>
</dbReference>
<dbReference type="GO" id="GO:0003700">
    <property type="term" value="F:DNA-binding transcription factor activity"/>
    <property type="evidence" value="ECO:0007669"/>
    <property type="project" value="InterPro"/>
</dbReference>
<organism evidence="14 15">
    <name type="scientific">Tannerella forsythia</name>
    <name type="common">Bacteroides forsythus</name>
    <dbReference type="NCBI Taxonomy" id="28112"/>
    <lineage>
        <taxon>Bacteria</taxon>
        <taxon>Pseudomonadati</taxon>
        <taxon>Bacteroidota</taxon>
        <taxon>Bacteroidia</taxon>
        <taxon>Bacteroidales</taxon>
        <taxon>Tannerellaceae</taxon>
        <taxon>Tannerella</taxon>
    </lineage>
</organism>
<dbReference type="PROSITE" id="PS00041">
    <property type="entry name" value="HTH_ARAC_FAMILY_1"/>
    <property type="match status" value="1"/>
</dbReference>
<dbReference type="SUPFAM" id="SSF52172">
    <property type="entry name" value="CheY-like"/>
    <property type="match status" value="1"/>
</dbReference>
<evidence type="ECO:0000259" key="13">
    <source>
        <dbReference type="PROSITE" id="PS50110"/>
    </source>
</evidence>
<dbReference type="Pfam" id="PF12833">
    <property type="entry name" value="HTH_18"/>
    <property type="match status" value="1"/>
</dbReference>
<dbReference type="OrthoDB" id="717811at2"/>
<dbReference type="SMART" id="SM00342">
    <property type="entry name" value="HTH_ARAC"/>
    <property type="match status" value="1"/>
</dbReference>
<dbReference type="InterPro" id="IPR009057">
    <property type="entry name" value="Homeodomain-like_sf"/>
</dbReference>
<evidence type="ECO:0000256" key="8">
    <source>
        <dbReference type="ARBA" id="ARBA00023163"/>
    </source>
</evidence>
<dbReference type="InterPro" id="IPR005467">
    <property type="entry name" value="His_kinase_dom"/>
</dbReference>